<feature type="compositionally biased region" description="Gly residues" evidence="1">
    <location>
        <begin position="183"/>
        <end position="241"/>
    </location>
</feature>
<accession>S3CID4</accession>
<feature type="compositionally biased region" description="Acidic residues" evidence="1">
    <location>
        <begin position="250"/>
        <end position="263"/>
    </location>
</feature>
<dbReference type="RefSeq" id="XP_008087939.1">
    <property type="nucleotide sequence ID" value="XM_008089748.1"/>
</dbReference>
<organism evidence="3 4">
    <name type="scientific">Glarea lozoyensis (strain ATCC 20868 / MF5171)</name>
    <dbReference type="NCBI Taxonomy" id="1116229"/>
    <lineage>
        <taxon>Eukaryota</taxon>
        <taxon>Fungi</taxon>
        <taxon>Dikarya</taxon>
        <taxon>Ascomycota</taxon>
        <taxon>Pezizomycotina</taxon>
        <taxon>Leotiomycetes</taxon>
        <taxon>Helotiales</taxon>
        <taxon>Helotiaceae</taxon>
        <taxon>Glarea</taxon>
    </lineage>
</organism>
<dbReference type="STRING" id="1116229.S3CID4"/>
<evidence type="ECO:0000256" key="2">
    <source>
        <dbReference type="SAM" id="SignalP"/>
    </source>
</evidence>
<feature type="compositionally biased region" description="Polar residues" evidence="1">
    <location>
        <begin position="150"/>
        <end position="174"/>
    </location>
</feature>
<dbReference type="HOGENOM" id="CLU_538671_0_0_1"/>
<evidence type="ECO:0000256" key="1">
    <source>
        <dbReference type="SAM" id="MobiDB-lite"/>
    </source>
</evidence>
<feature type="signal peptide" evidence="2">
    <location>
        <begin position="1"/>
        <end position="23"/>
    </location>
</feature>
<dbReference type="AlphaFoldDB" id="S3CID4"/>
<protein>
    <recommendedName>
        <fullName evidence="5">Extracellular membrane protein CFEM domain-containing protein</fullName>
    </recommendedName>
</protein>
<dbReference type="Proteomes" id="UP000016922">
    <property type="component" value="Unassembled WGS sequence"/>
</dbReference>
<evidence type="ECO:0000313" key="4">
    <source>
        <dbReference type="Proteomes" id="UP000016922"/>
    </source>
</evidence>
<dbReference type="EMBL" id="KE145372">
    <property type="protein sequence ID" value="EPE25024.1"/>
    <property type="molecule type" value="Genomic_DNA"/>
</dbReference>
<dbReference type="GeneID" id="19470646"/>
<proteinExistence type="predicted"/>
<evidence type="ECO:0000313" key="3">
    <source>
        <dbReference type="EMBL" id="EPE25024.1"/>
    </source>
</evidence>
<feature type="chain" id="PRO_5004518628" description="Extracellular membrane protein CFEM domain-containing protein" evidence="2">
    <location>
        <begin position="24"/>
        <end position="506"/>
    </location>
</feature>
<sequence>MLFTTYSYANLAIILLSLSSVNCQEHTSKSCVENALDLSCHPDHQVSSLDEPIAKHKRHSGPWQKVEDFVRRTIVSIRGAGAIGGVVSFIPNPDLPAVPSTSTSFVSVPSNGLGDVPDVPNVALPPIPTTSSTFVSVPTNGLGNVADPTPVTTDAPASQTDSPAVPVPTTTASDSGPPVVPIVGGGTVGGGSGGGDSGGGGGSSGGGGGTSGGGGGSSGGGGGSSGGGGGSSGGGGGGSDGGETDNKPDENDDNDEDDDDEESSSSASCTQTQTASSCLDICATVTSGSISCTQTCSTTTGCSVTNTASTTTKSCTNSLPCQTIVVTTIDGPVKTSSNCPDCETSTSTTAVNPTNVFTLAPVAEGQPYTITVVADFVLDRPPPVDTRKALEGMSSIDREQLAAQPSGLLTTTSSITPPAPTPDDTLPSVGDFLGGPHNVAPACESATETTDCKCEGPNAGKTPFCNTIMTPHQCACGSSSLNLGNLPKRAIAARSFAGFLRSTFRA</sequence>
<gene>
    <name evidence="3" type="ORF">GLAREA_11605</name>
</gene>
<evidence type="ECO:0008006" key="5">
    <source>
        <dbReference type="Google" id="ProtNLM"/>
    </source>
</evidence>
<name>S3CID4_GLAL2</name>
<keyword evidence="4" id="KW-1185">Reference proteome</keyword>
<feature type="region of interest" description="Disordered" evidence="1">
    <location>
        <begin position="138"/>
        <end position="270"/>
    </location>
</feature>
<keyword evidence="2" id="KW-0732">Signal</keyword>
<reference evidence="3 4" key="1">
    <citation type="journal article" date="2013" name="BMC Genomics">
        <title>Genomics-driven discovery of the pneumocandin biosynthetic gene cluster in the fungus Glarea lozoyensis.</title>
        <authorList>
            <person name="Chen L."/>
            <person name="Yue Q."/>
            <person name="Zhang X."/>
            <person name="Xiang M."/>
            <person name="Wang C."/>
            <person name="Li S."/>
            <person name="Che Y."/>
            <person name="Ortiz-Lopez F.J."/>
            <person name="Bills G.F."/>
            <person name="Liu X."/>
            <person name="An Z."/>
        </authorList>
    </citation>
    <scope>NUCLEOTIDE SEQUENCE [LARGE SCALE GENOMIC DNA]</scope>
    <source>
        <strain evidence="4">ATCC 20868 / MF5171</strain>
    </source>
</reference>
<dbReference type="KEGG" id="glz:GLAREA_11605"/>